<evidence type="ECO:0000313" key="2">
    <source>
        <dbReference type="EMBL" id="MDV2884363.1"/>
    </source>
</evidence>
<dbReference type="Gene3D" id="1.25.40.10">
    <property type="entry name" value="Tetratricopeptide repeat domain"/>
    <property type="match status" value="1"/>
</dbReference>
<feature type="repeat" description="TPR" evidence="1">
    <location>
        <begin position="136"/>
        <end position="169"/>
    </location>
</feature>
<dbReference type="SUPFAM" id="SSF48452">
    <property type="entry name" value="TPR-like"/>
    <property type="match status" value="2"/>
</dbReference>
<sequence>MSEFIHQWDQLYTAAHKNWHLFSAKEKEEQLHFLEEAAQSLLESWSDMEEKLIDLKQKKEGAAEVPSYESRGTSFFTLEMFEQASAAFLTEEASGEANDVRLLYLGYSFLYTEAYTKAIETFLYLIQSKAPAVISHFAYVGLGCLYTQLEDFDQAIYSFEKANELTTSMDVVYNLGVCHYVKKEYSQAAHYFKETIKELEEDGEAYFFLGCCLIESGYKREAWNCFLSALCLLYTDEALLAFAKVSEWHGHHQMAIHCYKRLESLGRRTIETRHGLAWNYALIEEYEHAIELFTELNQSGNDDESIAQSVRWLIAHWPHAQSEELSTHFQLN</sequence>
<gene>
    <name evidence="2" type="ORF">RYX45_04170</name>
</gene>
<dbReference type="Pfam" id="PF13181">
    <property type="entry name" value="TPR_8"/>
    <property type="match status" value="1"/>
</dbReference>
<dbReference type="PANTHER" id="PTHR12558">
    <property type="entry name" value="CELL DIVISION CYCLE 16,23,27"/>
    <property type="match status" value="1"/>
</dbReference>
<dbReference type="SMART" id="SM00028">
    <property type="entry name" value="TPR"/>
    <property type="match status" value="2"/>
</dbReference>
<reference evidence="2" key="1">
    <citation type="submission" date="2023-10" db="EMBL/GenBank/DDBJ databases">
        <title>Screening of Alkalihalophilus pseudofirmusBZ-TG-HK211 and Its Alleviation of Salt Stress on Rapeseed Growth.</title>
        <authorList>
            <person name="Zhao B."/>
            <person name="Guo T."/>
        </authorList>
    </citation>
    <scope>NUCLEOTIDE SEQUENCE</scope>
    <source>
        <strain evidence="2">BZ-TG-HK211</strain>
    </source>
</reference>
<dbReference type="Proteomes" id="UP001285636">
    <property type="component" value="Unassembled WGS sequence"/>
</dbReference>
<dbReference type="EMBL" id="JAWJAY010000001">
    <property type="protein sequence ID" value="MDV2884363.1"/>
    <property type="molecule type" value="Genomic_DNA"/>
</dbReference>
<evidence type="ECO:0000313" key="3">
    <source>
        <dbReference type="Proteomes" id="UP001285636"/>
    </source>
</evidence>
<proteinExistence type="predicted"/>
<name>A0AAJ2KV21_ALKPS</name>
<protein>
    <submittedName>
        <fullName evidence="2">Tetratricopeptide repeat protein</fullName>
    </submittedName>
</protein>
<dbReference type="RefSeq" id="WP_289236378.1">
    <property type="nucleotide sequence ID" value="NZ_CP117835.1"/>
</dbReference>
<dbReference type="PANTHER" id="PTHR12558:SF13">
    <property type="entry name" value="CELL DIVISION CYCLE PROTEIN 27 HOMOLOG"/>
    <property type="match status" value="1"/>
</dbReference>
<dbReference type="InterPro" id="IPR019734">
    <property type="entry name" value="TPR_rpt"/>
</dbReference>
<evidence type="ECO:0000256" key="1">
    <source>
        <dbReference type="PROSITE-ProRule" id="PRU00339"/>
    </source>
</evidence>
<keyword evidence="1" id="KW-0802">TPR repeat</keyword>
<dbReference type="AlphaFoldDB" id="A0AAJ2KV21"/>
<dbReference type="InterPro" id="IPR011990">
    <property type="entry name" value="TPR-like_helical_dom_sf"/>
</dbReference>
<organism evidence="2 3">
    <name type="scientific">Alkalihalophilus pseudofirmus</name>
    <name type="common">Bacillus pseudofirmus</name>
    <dbReference type="NCBI Taxonomy" id="79885"/>
    <lineage>
        <taxon>Bacteria</taxon>
        <taxon>Bacillati</taxon>
        <taxon>Bacillota</taxon>
        <taxon>Bacilli</taxon>
        <taxon>Bacillales</taxon>
        <taxon>Bacillaceae</taxon>
        <taxon>Alkalihalophilus</taxon>
    </lineage>
</organism>
<accession>A0AAJ2KV21</accession>
<dbReference type="PROSITE" id="PS50005">
    <property type="entry name" value="TPR"/>
    <property type="match status" value="1"/>
</dbReference>
<comment type="caution">
    <text evidence="2">The sequence shown here is derived from an EMBL/GenBank/DDBJ whole genome shotgun (WGS) entry which is preliminary data.</text>
</comment>